<feature type="domain" description="Leucine-binding protein" evidence="6">
    <location>
        <begin position="27"/>
        <end position="367"/>
    </location>
</feature>
<evidence type="ECO:0000256" key="5">
    <source>
        <dbReference type="SAM" id="SignalP"/>
    </source>
</evidence>
<dbReference type="PANTHER" id="PTHR47151">
    <property type="entry name" value="LEU/ILE/VAL-BINDING ABC TRANSPORTER SUBUNIT"/>
    <property type="match status" value="1"/>
</dbReference>
<feature type="signal peptide" evidence="5">
    <location>
        <begin position="1"/>
        <end position="23"/>
    </location>
</feature>
<gene>
    <name evidence="7" type="ORF">C7402_112193</name>
</gene>
<sequence length="378" mass="39842">MKLNPLAAMTALCFAAASASGYAQVNVKIGVVGPLTGSGASYGKDMENGVRIAIEEANAQKITLGGKVVQFTPEYMDDQGDPRTGVQVAQRLVDEGVSAVIGHVNSGTTIPASKIYASAGIPMITPAASNSIITKQGFNTVFSVVPTDAQTAGSAGTYAVNSLKARRIAIMDDQTAFGQGAAQEFRKAVLAAHGTIVDQQYTSDKAMDFSAQLTHIKSVNADLLFFSGLGPQIAGIAKKMKLLGMTTRLMGGGGTVSEDFIKIAGASAEGVEGLDYGLPVSRMPRGPEFESRYKKTFNADMQVYAPLGYDATWVVIKAMQEANSSKPADYLPKLRTARYQGVSGPIEFDSTGALKAAATTIYQVRGGKWEIRETVVSR</sequence>
<evidence type="ECO:0000313" key="7">
    <source>
        <dbReference type="EMBL" id="PVX80006.1"/>
    </source>
</evidence>
<evidence type="ECO:0000256" key="2">
    <source>
        <dbReference type="ARBA" id="ARBA00022448"/>
    </source>
</evidence>
<evidence type="ECO:0000256" key="4">
    <source>
        <dbReference type="ARBA" id="ARBA00022970"/>
    </source>
</evidence>
<evidence type="ECO:0000259" key="6">
    <source>
        <dbReference type="Pfam" id="PF13458"/>
    </source>
</evidence>
<accession>A0ABX5KKI6</accession>
<comment type="similarity">
    <text evidence="1">Belongs to the leucine-binding protein family.</text>
</comment>
<name>A0ABX5KKI6_9BURK</name>
<evidence type="ECO:0000313" key="8">
    <source>
        <dbReference type="Proteomes" id="UP000245712"/>
    </source>
</evidence>
<dbReference type="Pfam" id="PF13458">
    <property type="entry name" value="Peripla_BP_6"/>
    <property type="match status" value="1"/>
</dbReference>
<comment type="caution">
    <text evidence="7">The sequence shown here is derived from an EMBL/GenBank/DDBJ whole genome shotgun (WGS) entry which is preliminary data.</text>
</comment>
<reference evidence="7 8" key="1">
    <citation type="submission" date="2018-05" db="EMBL/GenBank/DDBJ databases">
        <title>Genomic Encyclopedia of Type Strains, Phase IV (KMG-V): Genome sequencing to study the core and pangenomes of soil and plant-associated prokaryotes.</title>
        <authorList>
            <person name="Whitman W."/>
        </authorList>
    </citation>
    <scope>NUCLEOTIDE SEQUENCE [LARGE SCALE GENOMIC DNA]</scope>
    <source>
        <strain evidence="7 8">SCZa-39</strain>
    </source>
</reference>
<evidence type="ECO:0000256" key="3">
    <source>
        <dbReference type="ARBA" id="ARBA00022729"/>
    </source>
</evidence>
<dbReference type="InterPro" id="IPR028081">
    <property type="entry name" value="Leu-bd"/>
</dbReference>
<protein>
    <submittedName>
        <fullName evidence="7">Amino acid/amide ABC transporter substrate-binding protein (HAAT family)</fullName>
    </submittedName>
</protein>
<keyword evidence="3 5" id="KW-0732">Signal</keyword>
<dbReference type="PRINTS" id="PR00337">
    <property type="entry name" value="LEUILEVALBP"/>
</dbReference>
<dbReference type="Gene3D" id="3.40.50.2300">
    <property type="match status" value="2"/>
</dbReference>
<dbReference type="EMBL" id="QEOB01000012">
    <property type="protein sequence ID" value="PVX80006.1"/>
    <property type="molecule type" value="Genomic_DNA"/>
</dbReference>
<keyword evidence="4" id="KW-0029">Amino-acid transport</keyword>
<keyword evidence="8" id="KW-1185">Reference proteome</keyword>
<dbReference type="InterPro" id="IPR028082">
    <property type="entry name" value="Peripla_BP_I"/>
</dbReference>
<proteinExistence type="inferred from homology"/>
<dbReference type="RefSeq" id="WP_308012611.1">
    <property type="nucleotide sequence ID" value="NZ_CAJZAT010000193.1"/>
</dbReference>
<evidence type="ECO:0000256" key="1">
    <source>
        <dbReference type="ARBA" id="ARBA00010062"/>
    </source>
</evidence>
<dbReference type="Proteomes" id="UP000245712">
    <property type="component" value="Unassembled WGS sequence"/>
</dbReference>
<keyword evidence="2" id="KW-0813">Transport</keyword>
<dbReference type="CDD" id="cd06342">
    <property type="entry name" value="PBP1_ABC_LIVBP-like"/>
    <property type="match status" value="1"/>
</dbReference>
<dbReference type="PANTHER" id="PTHR47151:SF2">
    <property type="entry name" value="AMINO ACID BINDING PROTEIN"/>
    <property type="match status" value="1"/>
</dbReference>
<dbReference type="InterPro" id="IPR000709">
    <property type="entry name" value="Leu_Ile_Val-bd"/>
</dbReference>
<organism evidence="7 8">
    <name type="scientific">Paraburkholderia unamae</name>
    <dbReference type="NCBI Taxonomy" id="219649"/>
    <lineage>
        <taxon>Bacteria</taxon>
        <taxon>Pseudomonadati</taxon>
        <taxon>Pseudomonadota</taxon>
        <taxon>Betaproteobacteria</taxon>
        <taxon>Burkholderiales</taxon>
        <taxon>Burkholderiaceae</taxon>
        <taxon>Paraburkholderia</taxon>
    </lineage>
</organism>
<dbReference type="SUPFAM" id="SSF53822">
    <property type="entry name" value="Periplasmic binding protein-like I"/>
    <property type="match status" value="1"/>
</dbReference>
<feature type="chain" id="PRO_5047426873" evidence="5">
    <location>
        <begin position="24"/>
        <end position="378"/>
    </location>
</feature>